<feature type="compositionally biased region" description="Polar residues" evidence="1">
    <location>
        <begin position="35"/>
        <end position="58"/>
    </location>
</feature>
<reference evidence="3 4" key="1">
    <citation type="journal article" date="2013" name="PLoS ONE">
        <title>Cultivation and Complete Genome Sequencing of Gloeobacter kilaueensis sp. nov., from a Lava Cave in Kilauea Caldera, Hawai'i.</title>
        <authorList>
            <person name="Saw J.H."/>
            <person name="Schatz M."/>
            <person name="Brown M.V."/>
            <person name="Kunkel D.D."/>
            <person name="Foster J.S."/>
            <person name="Shick H."/>
            <person name="Christensen S."/>
            <person name="Hou S."/>
            <person name="Wan X."/>
            <person name="Donachie S.P."/>
        </authorList>
    </citation>
    <scope>NUCLEOTIDE SEQUENCE [LARGE SCALE GENOMIC DNA]</scope>
    <source>
        <strain evidence="4">JS</strain>
    </source>
</reference>
<feature type="region of interest" description="Disordered" evidence="1">
    <location>
        <begin position="25"/>
        <end position="58"/>
    </location>
</feature>
<feature type="chain" id="PRO_5004664150" description="ABC transporter substrate-binding protein" evidence="2">
    <location>
        <begin position="23"/>
        <end position="58"/>
    </location>
</feature>
<accession>U5QQU3</accession>
<sequence length="58" mass="5672">MKKLHLVALVAVLVTLSLSACAKQPSVDEAAKPGNGNTPLSAPAGTTESAPAGTTSTP</sequence>
<evidence type="ECO:0000256" key="2">
    <source>
        <dbReference type="SAM" id="SignalP"/>
    </source>
</evidence>
<feature type="signal peptide" evidence="2">
    <location>
        <begin position="1"/>
        <end position="22"/>
    </location>
</feature>
<gene>
    <name evidence="3" type="ORF">GKIL_3758</name>
</gene>
<dbReference type="STRING" id="1183438.GKIL_3758"/>
<dbReference type="Proteomes" id="UP000017396">
    <property type="component" value="Chromosome"/>
</dbReference>
<organism evidence="3 4">
    <name type="scientific">Gloeobacter kilaueensis (strain ATCC BAA-2537 / CCAP 1431/1 / ULC 316 / JS1)</name>
    <dbReference type="NCBI Taxonomy" id="1183438"/>
    <lineage>
        <taxon>Bacteria</taxon>
        <taxon>Bacillati</taxon>
        <taxon>Cyanobacteriota</taxon>
        <taxon>Cyanophyceae</taxon>
        <taxon>Gloeobacterales</taxon>
        <taxon>Gloeobacteraceae</taxon>
        <taxon>Gloeobacter</taxon>
    </lineage>
</organism>
<keyword evidence="4" id="KW-1185">Reference proteome</keyword>
<proteinExistence type="predicted"/>
<evidence type="ECO:0000313" key="3">
    <source>
        <dbReference type="EMBL" id="AGY60004.1"/>
    </source>
</evidence>
<evidence type="ECO:0000256" key="1">
    <source>
        <dbReference type="SAM" id="MobiDB-lite"/>
    </source>
</evidence>
<evidence type="ECO:0000313" key="4">
    <source>
        <dbReference type="Proteomes" id="UP000017396"/>
    </source>
</evidence>
<dbReference type="AlphaFoldDB" id="U5QQU3"/>
<dbReference type="HOGENOM" id="CLU_2973052_0_0_3"/>
<evidence type="ECO:0008006" key="5">
    <source>
        <dbReference type="Google" id="ProtNLM"/>
    </source>
</evidence>
<dbReference type="KEGG" id="glj:GKIL_3758"/>
<name>U5QQU3_GLOK1</name>
<keyword evidence="2" id="KW-0732">Signal</keyword>
<dbReference type="EMBL" id="CP003587">
    <property type="protein sequence ID" value="AGY60004.1"/>
    <property type="molecule type" value="Genomic_DNA"/>
</dbReference>
<dbReference type="RefSeq" id="WP_023175322.1">
    <property type="nucleotide sequence ID" value="NC_022600.1"/>
</dbReference>
<dbReference type="PROSITE" id="PS51257">
    <property type="entry name" value="PROKAR_LIPOPROTEIN"/>
    <property type="match status" value="1"/>
</dbReference>
<protein>
    <recommendedName>
        <fullName evidence="5">ABC transporter substrate-binding protein</fullName>
    </recommendedName>
</protein>